<keyword evidence="1" id="KW-0809">Transit peptide</keyword>
<dbReference type="InterPro" id="IPR045179">
    <property type="entry name" value="YgfZ/GcvT"/>
</dbReference>
<evidence type="ECO:0000256" key="1">
    <source>
        <dbReference type="ARBA" id="ARBA00022946"/>
    </source>
</evidence>
<evidence type="ECO:0000259" key="2">
    <source>
        <dbReference type="Pfam" id="PF25455"/>
    </source>
</evidence>
<gene>
    <name evidence="3" type="ORF">ABENE_08920</name>
</gene>
<name>V4Q341_9CAUL</name>
<dbReference type="InterPro" id="IPR017703">
    <property type="entry name" value="YgfZ/GCV_T_CS"/>
</dbReference>
<dbReference type="EMBL" id="AWGB01000014">
    <property type="protein sequence ID" value="ESQ92275.1"/>
    <property type="molecule type" value="Genomic_DNA"/>
</dbReference>
<organism evidence="3 4">
    <name type="scientific">Asticcacaulis benevestitus DSM 16100 = ATCC BAA-896</name>
    <dbReference type="NCBI Taxonomy" id="1121022"/>
    <lineage>
        <taxon>Bacteria</taxon>
        <taxon>Pseudomonadati</taxon>
        <taxon>Pseudomonadota</taxon>
        <taxon>Alphaproteobacteria</taxon>
        <taxon>Caulobacterales</taxon>
        <taxon>Caulobacteraceae</taxon>
        <taxon>Asticcacaulis</taxon>
    </lineage>
</organism>
<keyword evidence="4" id="KW-1185">Reference proteome</keyword>
<dbReference type="PANTHER" id="PTHR22602">
    <property type="entry name" value="TRANSFERASE CAF17, MITOCHONDRIAL-RELATED"/>
    <property type="match status" value="1"/>
</dbReference>
<evidence type="ECO:0000313" key="3">
    <source>
        <dbReference type="EMBL" id="ESQ92275.1"/>
    </source>
</evidence>
<evidence type="ECO:0000313" key="4">
    <source>
        <dbReference type="Proteomes" id="UP000017837"/>
    </source>
</evidence>
<comment type="caution">
    <text evidence="3">The sequence shown here is derived from an EMBL/GenBank/DDBJ whole genome shotgun (WGS) entry which is preliminary data.</text>
</comment>
<dbReference type="AlphaFoldDB" id="V4Q341"/>
<dbReference type="Gene3D" id="3.30.1360.120">
    <property type="entry name" value="Probable tRNA modification gtpase trme, domain 1"/>
    <property type="match status" value="2"/>
</dbReference>
<dbReference type="SUPFAM" id="SSF103025">
    <property type="entry name" value="Folate-binding domain"/>
    <property type="match status" value="1"/>
</dbReference>
<dbReference type="Proteomes" id="UP000017837">
    <property type="component" value="Unassembled WGS sequence"/>
</dbReference>
<dbReference type="eggNOG" id="COG0354">
    <property type="taxonomic scope" value="Bacteria"/>
</dbReference>
<dbReference type="PATRIC" id="fig|1121022.4.peg.1796"/>
<reference evidence="3 4" key="1">
    <citation type="journal article" date="2014" name="Nature">
        <title>Sequential evolution of bacterial morphology by co-option of a developmental regulator.</title>
        <authorList>
            <person name="Jiang C."/>
            <person name="Brown P.J."/>
            <person name="Ducret A."/>
            <person name="Brun Y.V."/>
        </authorList>
    </citation>
    <scope>NUCLEOTIDE SEQUENCE [LARGE SCALE GENOMIC DNA]</scope>
    <source>
        <strain evidence="3 4">DSM 16100</strain>
    </source>
</reference>
<accession>V4Q341</accession>
<dbReference type="InterPro" id="IPR027266">
    <property type="entry name" value="TrmE/GcvT-like"/>
</dbReference>
<feature type="domain" description="CAF17 C-terminal" evidence="2">
    <location>
        <begin position="212"/>
        <end position="276"/>
    </location>
</feature>
<protein>
    <recommendedName>
        <fullName evidence="2">CAF17 C-terminal domain-containing protein</fullName>
    </recommendedName>
</protein>
<proteinExistence type="predicted"/>
<dbReference type="STRING" id="1121022.GCA_000376105_02436"/>
<dbReference type="NCBIfam" id="TIGR03317">
    <property type="entry name" value="ygfZ_signature"/>
    <property type="match status" value="1"/>
</dbReference>
<sequence>MIDTLMTLQISPLTHRALIKASGPDWASFLKGLCTAPIDSMVEQVTAGVFHKLHYGAFLRPQGKMICDALLHAISADEIWLDVPLSERDELLAKLNMYKLRAKVTVSALDHPVCVAFGGDLPTDFLLDSRASIIDDKFGFAYAPQTATASPDAWRAFRYTHTLGDPGEDFLKDELYAIDANLDLLGAIDFHKGCYVGQELTSRMKRRGQIKNRILGFSYIGAAPEKGAEVLNADKRAGEVLAAAHGYGLALMRIDRRDGDLTAGDAAIRLNIPAWIAPHLPDISPDA</sequence>
<dbReference type="GO" id="GO:0016226">
    <property type="term" value="P:iron-sulfur cluster assembly"/>
    <property type="evidence" value="ECO:0007669"/>
    <property type="project" value="TreeGrafter"/>
</dbReference>
<dbReference type="PANTHER" id="PTHR22602:SF0">
    <property type="entry name" value="TRANSFERASE CAF17, MITOCHONDRIAL-RELATED"/>
    <property type="match status" value="1"/>
</dbReference>
<dbReference type="Pfam" id="PF25455">
    <property type="entry name" value="Beta-barrel_CAF17_C"/>
    <property type="match status" value="1"/>
</dbReference>
<dbReference type="InterPro" id="IPR057460">
    <property type="entry name" value="CAF17_C"/>
</dbReference>